<feature type="transmembrane region" description="Helical" evidence="1">
    <location>
        <begin position="46"/>
        <end position="68"/>
    </location>
</feature>
<reference evidence="3" key="1">
    <citation type="journal article" date="2012" name="PLoS ONE">
        <title>Gene sets for utilization of primary and secondary nutrition supplies in the distal gut of endangered iberian lynx.</title>
        <authorList>
            <person name="Alcaide M."/>
            <person name="Messina E."/>
            <person name="Richter M."/>
            <person name="Bargiela R."/>
            <person name="Peplies J."/>
            <person name="Huws S.A."/>
            <person name="Newbold C.J."/>
            <person name="Golyshin P.N."/>
            <person name="Simon M.A."/>
            <person name="Lopez G."/>
            <person name="Yakimov M.M."/>
            <person name="Ferrer M."/>
        </authorList>
    </citation>
    <scope>NUCLEOTIDE SEQUENCE</scope>
</reference>
<feature type="transmembrane region" description="Helical" evidence="1">
    <location>
        <begin position="80"/>
        <end position="101"/>
    </location>
</feature>
<keyword evidence="1" id="KW-0472">Membrane</keyword>
<protein>
    <submittedName>
        <fullName evidence="3">CAAX amino terminal protease family protein</fullName>
    </submittedName>
</protein>
<comment type="caution">
    <text evidence="3">The sequence shown here is derived from an EMBL/GenBank/DDBJ whole genome shotgun (WGS) entry which is preliminary data.</text>
</comment>
<proteinExistence type="predicted"/>
<feature type="transmembrane region" description="Helical" evidence="1">
    <location>
        <begin position="174"/>
        <end position="190"/>
    </location>
</feature>
<dbReference type="InterPro" id="IPR003675">
    <property type="entry name" value="Rce1/LyrA-like_dom"/>
</dbReference>
<dbReference type="EMBL" id="AMCI01005321">
    <property type="protein sequence ID" value="EJW96363.1"/>
    <property type="molecule type" value="Genomic_DNA"/>
</dbReference>
<dbReference type="AlphaFoldDB" id="J9FPG4"/>
<dbReference type="InterPro" id="IPR052710">
    <property type="entry name" value="CAAX_protease"/>
</dbReference>
<feature type="transmembrane region" description="Helical" evidence="1">
    <location>
        <begin position="152"/>
        <end position="168"/>
    </location>
</feature>
<keyword evidence="1" id="KW-0812">Transmembrane</keyword>
<keyword evidence="1" id="KW-1133">Transmembrane helix</keyword>
<keyword evidence="3" id="KW-0645">Protease</keyword>
<dbReference type="GO" id="GO:0004175">
    <property type="term" value="F:endopeptidase activity"/>
    <property type="evidence" value="ECO:0007669"/>
    <property type="project" value="UniProtKB-ARBA"/>
</dbReference>
<keyword evidence="3" id="KW-0378">Hydrolase</keyword>
<organism evidence="3">
    <name type="scientific">gut metagenome</name>
    <dbReference type="NCBI Taxonomy" id="749906"/>
    <lineage>
        <taxon>unclassified sequences</taxon>
        <taxon>metagenomes</taxon>
        <taxon>organismal metagenomes</taxon>
    </lineage>
</organism>
<evidence type="ECO:0000259" key="2">
    <source>
        <dbReference type="Pfam" id="PF02517"/>
    </source>
</evidence>
<dbReference type="PANTHER" id="PTHR36435:SF1">
    <property type="entry name" value="CAAX AMINO TERMINAL PROTEASE FAMILY PROTEIN"/>
    <property type="match status" value="1"/>
</dbReference>
<feature type="transmembrane region" description="Helical" evidence="1">
    <location>
        <begin position="121"/>
        <end position="140"/>
    </location>
</feature>
<evidence type="ECO:0000256" key="1">
    <source>
        <dbReference type="SAM" id="Phobius"/>
    </source>
</evidence>
<evidence type="ECO:0000313" key="3">
    <source>
        <dbReference type="EMBL" id="EJW96363.1"/>
    </source>
</evidence>
<feature type="non-terminal residue" evidence="3">
    <location>
        <position position="237"/>
    </location>
</feature>
<dbReference type="Pfam" id="PF02517">
    <property type="entry name" value="Rce1-like"/>
    <property type="match status" value="1"/>
</dbReference>
<dbReference type="GO" id="GO:0080120">
    <property type="term" value="P:CAAX-box protein maturation"/>
    <property type="evidence" value="ECO:0007669"/>
    <property type="project" value="UniProtKB-ARBA"/>
</dbReference>
<gene>
    <name evidence="3" type="ORF">EVA_15530</name>
</gene>
<name>J9FPG4_9ZZZZ</name>
<dbReference type="GO" id="GO:0006508">
    <property type="term" value="P:proteolysis"/>
    <property type="evidence" value="ECO:0007669"/>
    <property type="project" value="UniProtKB-KW"/>
</dbReference>
<accession>J9FPG4</accession>
<feature type="domain" description="CAAX prenyl protease 2/Lysostaphin resistance protein A-like" evidence="2">
    <location>
        <begin position="120"/>
        <end position="207"/>
    </location>
</feature>
<sequence length="237" mass="26512">MKTAIKLLLLYSVFQLLGGLTASPLTMLYVYLVNGSLDLVEVKRLQLAPAMLLGFIYTVCYLFTAGYLKGWKEWFISLSLPTMLWGFLGGVAVVTLSDMVVSQLTFLPDIMKDTFSSLQTNWLGVICLSVLGPILEELLFRGAITKVLLEKYQPTIAILFSGMLFGAFHINPVQVVSATLAGFFFAWLYYKTRNLLPCMLIHIFNNSLSVYLSNTYPEVETTVELIGTIWVMVLCTV</sequence>
<dbReference type="PANTHER" id="PTHR36435">
    <property type="entry name" value="SLR1288 PROTEIN"/>
    <property type="match status" value="1"/>
</dbReference>